<dbReference type="InterPro" id="IPR036661">
    <property type="entry name" value="Luciferase-like_sf"/>
</dbReference>
<gene>
    <name evidence="5" type="ORF">NWFMUON74_39450</name>
</gene>
<dbReference type="KEGG" id="nwl:NWFMUON74_39450"/>
<comment type="similarity">
    <text evidence="1 3">Belongs to the short-chain dehydrogenases/reductases (SDR) family.</text>
</comment>
<dbReference type="InterPro" id="IPR020904">
    <property type="entry name" value="Sc_DH/Rdtase_CS"/>
</dbReference>
<dbReference type="GO" id="GO:0016705">
    <property type="term" value="F:oxidoreductase activity, acting on paired donors, with incorporation or reduction of molecular oxygen"/>
    <property type="evidence" value="ECO:0007669"/>
    <property type="project" value="InterPro"/>
</dbReference>
<dbReference type="AlphaFoldDB" id="A0A7G1KPQ0"/>
<keyword evidence="6" id="KW-1185">Reference proteome</keyword>
<dbReference type="InterPro" id="IPR036291">
    <property type="entry name" value="NAD(P)-bd_dom_sf"/>
</dbReference>
<protein>
    <recommendedName>
        <fullName evidence="4">Luciferase-like domain-containing protein</fullName>
    </recommendedName>
</protein>
<dbReference type="GO" id="GO:0016020">
    <property type="term" value="C:membrane"/>
    <property type="evidence" value="ECO:0007669"/>
    <property type="project" value="TreeGrafter"/>
</dbReference>
<evidence type="ECO:0000313" key="5">
    <source>
        <dbReference type="EMBL" id="BCK56173.1"/>
    </source>
</evidence>
<dbReference type="Pfam" id="PF00106">
    <property type="entry name" value="adh_short"/>
    <property type="match status" value="1"/>
</dbReference>
<feature type="domain" description="Luciferase-like" evidence="4">
    <location>
        <begin position="220"/>
        <end position="313"/>
    </location>
</feature>
<dbReference type="Gene3D" id="3.40.50.720">
    <property type="entry name" value="NAD(P)-binding Rossmann-like Domain"/>
    <property type="match status" value="1"/>
</dbReference>
<dbReference type="PANTHER" id="PTHR44196">
    <property type="entry name" value="DEHYDROGENASE/REDUCTASE SDR FAMILY MEMBER 7B"/>
    <property type="match status" value="1"/>
</dbReference>
<name>A0A7G1KPQ0_9NOCA</name>
<proteinExistence type="inferred from homology"/>
<evidence type="ECO:0000256" key="3">
    <source>
        <dbReference type="RuleBase" id="RU000363"/>
    </source>
</evidence>
<evidence type="ECO:0000256" key="1">
    <source>
        <dbReference type="ARBA" id="ARBA00006484"/>
    </source>
</evidence>
<dbReference type="PROSITE" id="PS00061">
    <property type="entry name" value="ADH_SHORT"/>
    <property type="match status" value="1"/>
</dbReference>
<dbReference type="RefSeq" id="WP_187683298.1">
    <property type="nucleotide sequence ID" value="NZ_AP023396.1"/>
</dbReference>
<dbReference type="EMBL" id="AP023396">
    <property type="protein sequence ID" value="BCK56173.1"/>
    <property type="molecule type" value="Genomic_DNA"/>
</dbReference>
<dbReference type="PANTHER" id="PTHR44196:SF1">
    <property type="entry name" value="DEHYDROGENASE_REDUCTASE SDR FAMILY MEMBER 7B"/>
    <property type="match status" value="1"/>
</dbReference>
<reference evidence="5 6" key="1">
    <citation type="submission" date="2020-08" db="EMBL/GenBank/DDBJ databases">
        <title>Genome Sequencing of Nocardia wallacei strain FMUON74 and assembly.</title>
        <authorList>
            <person name="Toyokawa M."/>
            <person name="Uesaka K."/>
        </authorList>
    </citation>
    <scope>NUCLEOTIDE SEQUENCE [LARGE SCALE GENOMIC DNA]</scope>
    <source>
        <strain evidence="5 6">FMUON74</strain>
    </source>
</reference>
<keyword evidence="2" id="KW-0560">Oxidoreductase</keyword>
<dbReference type="PRINTS" id="PR00081">
    <property type="entry name" value="GDHRDH"/>
</dbReference>
<dbReference type="InterPro" id="IPR011251">
    <property type="entry name" value="Luciferase-like_dom"/>
</dbReference>
<dbReference type="PRINTS" id="PR00080">
    <property type="entry name" value="SDRFAMILY"/>
</dbReference>
<dbReference type="Pfam" id="PF00296">
    <property type="entry name" value="Bac_luciferase"/>
    <property type="match status" value="1"/>
</dbReference>
<evidence type="ECO:0000256" key="2">
    <source>
        <dbReference type="ARBA" id="ARBA00023002"/>
    </source>
</evidence>
<dbReference type="SUPFAM" id="SSF51679">
    <property type="entry name" value="Bacterial luciferase-like"/>
    <property type="match status" value="1"/>
</dbReference>
<dbReference type="InterPro" id="IPR002347">
    <property type="entry name" value="SDR_fam"/>
</dbReference>
<dbReference type="GeneID" id="80348443"/>
<evidence type="ECO:0000259" key="4">
    <source>
        <dbReference type="Pfam" id="PF00296"/>
    </source>
</evidence>
<organism evidence="5 6">
    <name type="scientific">Nocardia wallacei</name>
    <dbReference type="NCBI Taxonomy" id="480035"/>
    <lineage>
        <taxon>Bacteria</taxon>
        <taxon>Bacillati</taxon>
        <taxon>Actinomycetota</taxon>
        <taxon>Actinomycetes</taxon>
        <taxon>Mycobacteriales</taxon>
        <taxon>Nocardiaceae</taxon>
        <taxon>Nocardia</taxon>
    </lineage>
</organism>
<sequence length="390" mass="41732">MPTTRVAVVTGASSGIGRATAAVLAGNGFRVIGTSRNPDTIPETDRLPGIDYRPLDLTDHDSLEQFVSTLDTVDVLVNNAGESQAGPLADLPGDAVARLFQLNVLGPIALTRALLPGMRQRGTGRVVMVGSMLASFPLPYRSSYVATKAALRGFATAARFEESPYGIWLTTVEPGQVDSGLRERRTKYLADGSPHTTEFQRFMTELDRKQAAGITPDRVARSRRGNGFEDFLAALTAAWTPDPVRYDGRFYRFAASEISPKPVRPGGPPVLLGAVPGLAVPAQRAGRLGFGFNPGIYEWAGFESQLAAYLEAVPQGVRPGPVVVRVNGTVTAEPLGSDRLPLVGDLAQVREDLARVASLGVDEVFWDLVQGGVPHAEHLGVLDRIVQLKD</sequence>
<evidence type="ECO:0000313" key="6">
    <source>
        <dbReference type="Proteomes" id="UP000516173"/>
    </source>
</evidence>
<accession>A0A7G1KPQ0</accession>
<dbReference type="SUPFAM" id="SSF51735">
    <property type="entry name" value="NAD(P)-binding Rossmann-fold domains"/>
    <property type="match status" value="1"/>
</dbReference>
<dbReference type="Gene3D" id="3.20.20.30">
    <property type="entry name" value="Luciferase-like domain"/>
    <property type="match status" value="1"/>
</dbReference>
<dbReference type="Proteomes" id="UP000516173">
    <property type="component" value="Chromosome"/>
</dbReference>